<dbReference type="SUPFAM" id="SSF57667">
    <property type="entry name" value="beta-beta-alpha zinc fingers"/>
    <property type="match status" value="1"/>
</dbReference>
<evidence type="ECO:0000313" key="7">
    <source>
        <dbReference type="EMBL" id="ORY74903.1"/>
    </source>
</evidence>
<dbReference type="InterPro" id="IPR050717">
    <property type="entry name" value="C2H2-ZF_Transcription_Reg"/>
</dbReference>
<keyword evidence="2" id="KW-0677">Repeat</keyword>
<dbReference type="InterPro" id="IPR013087">
    <property type="entry name" value="Znf_C2H2_type"/>
</dbReference>
<comment type="caution">
    <text evidence="7">The sequence shown here is derived from an EMBL/GenBank/DDBJ whole genome shotgun (WGS) entry which is preliminary data.</text>
</comment>
<dbReference type="PROSITE" id="PS50157">
    <property type="entry name" value="ZINC_FINGER_C2H2_2"/>
    <property type="match status" value="2"/>
</dbReference>
<dbReference type="GO" id="GO:0008270">
    <property type="term" value="F:zinc ion binding"/>
    <property type="evidence" value="ECO:0007669"/>
    <property type="project" value="UniProtKB-KW"/>
</dbReference>
<dbReference type="GO" id="GO:0000981">
    <property type="term" value="F:DNA-binding transcription factor activity, RNA polymerase II-specific"/>
    <property type="evidence" value="ECO:0007669"/>
    <property type="project" value="TreeGrafter"/>
</dbReference>
<dbReference type="OrthoDB" id="8922241at2759"/>
<dbReference type="PANTHER" id="PTHR14196">
    <property type="entry name" value="ODD-SKIPPED - RELATED"/>
    <property type="match status" value="1"/>
</dbReference>
<keyword evidence="8" id="KW-1185">Reference proteome</keyword>
<dbReference type="Gene3D" id="3.30.160.60">
    <property type="entry name" value="Classic Zinc Finger"/>
    <property type="match status" value="2"/>
</dbReference>
<sequence>MEGIQANFKNLYDYHKYNLNSFSYKNDNIYDYKNYYKNGYIISHNNNDKNNLYQKQILLNNTNNCNNNNYYKDFDFILCDKNDDIKRSCLNLEFLDSKKNYKGKYNNDIPTQTCSDIYNFFPETEDIKDNKNNQYLKQILLGNNNNNINNIDYYNNDIGLKFCDKNNNINNRNSLNSVLSDSNSKERYDNDVITISELNISNFSQEKIRHNSLVEKKSNNTNKELLIYQSNVQYPYQNINNGNIPLNINNGNISLTTSKAEKNNEISFLNSEIILPKNYYNEYIQYLKENDISTEPLLWKKKFLNIIDNNSISGKDFSYEKQIFNNNYNPEQDFCNEKQFLNNQLPNELFNDIHQNNTSTNEILINISSFNNKDKKSLTNGEKNIIDIKKNINQINMTYQNYIIKDKNPNEELQSLYKTKYILHDESKQKKNTLLQNEKRKNIIKYNNAFFSKGLYVNTKTEGQINSNVRLFYGAKPFRCIYCKTTFKRKYDLLRHKRIHTGEKPYVCKICNRRFSRTDILKKHLKECINCSKLHI</sequence>
<protein>
    <recommendedName>
        <fullName evidence="6">C2H2-type domain-containing protein</fullName>
    </recommendedName>
</protein>
<dbReference type="Proteomes" id="UP000193920">
    <property type="component" value="Unassembled WGS sequence"/>
</dbReference>
<evidence type="ECO:0000256" key="3">
    <source>
        <dbReference type="ARBA" id="ARBA00022771"/>
    </source>
</evidence>
<gene>
    <name evidence="7" type="ORF">LY90DRAFT_699130</name>
</gene>
<accession>A0A1Y2ETK6</accession>
<dbReference type="InterPro" id="IPR036236">
    <property type="entry name" value="Znf_C2H2_sf"/>
</dbReference>
<evidence type="ECO:0000256" key="2">
    <source>
        <dbReference type="ARBA" id="ARBA00022737"/>
    </source>
</evidence>
<dbReference type="SMART" id="SM00355">
    <property type="entry name" value="ZnF_C2H2"/>
    <property type="match status" value="2"/>
</dbReference>
<evidence type="ECO:0000259" key="6">
    <source>
        <dbReference type="PROSITE" id="PS50157"/>
    </source>
</evidence>
<dbReference type="GO" id="GO:0005634">
    <property type="term" value="C:nucleus"/>
    <property type="evidence" value="ECO:0007669"/>
    <property type="project" value="TreeGrafter"/>
</dbReference>
<feature type="domain" description="C2H2-type" evidence="6">
    <location>
        <begin position="478"/>
        <end position="505"/>
    </location>
</feature>
<dbReference type="EMBL" id="MCOG01000027">
    <property type="protein sequence ID" value="ORY74903.1"/>
    <property type="molecule type" value="Genomic_DNA"/>
</dbReference>
<dbReference type="Pfam" id="PF00096">
    <property type="entry name" value="zf-C2H2"/>
    <property type="match status" value="1"/>
</dbReference>
<keyword evidence="3 5" id="KW-0863">Zinc-finger</keyword>
<name>A0A1Y2ETK6_9FUNG</name>
<dbReference type="AlphaFoldDB" id="A0A1Y2ETK6"/>
<keyword evidence="4" id="KW-0862">Zinc</keyword>
<keyword evidence="1" id="KW-0479">Metal-binding</keyword>
<evidence type="ECO:0000256" key="4">
    <source>
        <dbReference type="ARBA" id="ARBA00022833"/>
    </source>
</evidence>
<dbReference type="STRING" id="1754190.A0A1Y2ETK6"/>
<evidence type="ECO:0000256" key="1">
    <source>
        <dbReference type="ARBA" id="ARBA00022723"/>
    </source>
</evidence>
<proteinExistence type="predicted"/>
<evidence type="ECO:0000313" key="8">
    <source>
        <dbReference type="Proteomes" id="UP000193920"/>
    </source>
</evidence>
<organism evidence="7 8">
    <name type="scientific">Neocallimastix californiae</name>
    <dbReference type="NCBI Taxonomy" id="1754190"/>
    <lineage>
        <taxon>Eukaryota</taxon>
        <taxon>Fungi</taxon>
        <taxon>Fungi incertae sedis</taxon>
        <taxon>Chytridiomycota</taxon>
        <taxon>Chytridiomycota incertae sedis</taxon>
        <taxon>Neocallimastigomycetes</taxon>
        <taxon>Neocallimastigales</taxon>
        <taxon>Neocallimastigaceae</taxon>
        <taxon>Neocallimastix</taxon>
    </lineage>
</organism>
<feature type="domain" description="C2H2-type" evidence="6">
    <location>
        <begin position="506"/>
        <end position="536"/>
    </location>
</feature>
<evidence type="ECO:0000256" key="5">
    <source>
        <dbReference type="PROSITE-ProRule" id="PRU00042"/>
    </source>
</evidence>
<dbReference type="GO" id="GO:0000977">
    <property type="term" value="F:RNA polymerase II transcription regulatory region sequence-specific DNA binding"/>
    <property type="evidence" value="ECO:0007669"/>
    <property type="project" value="TreeGrafter"/>
</dbReference>
<dbReference type="FunFam" id="3.30.160.60:FF:002343">
    <property type="entry name" value="Zinc finger protein 33A"/>
    <property type="match status" value="1"/>
</dbReference>
<dbReference type="PROSITE" id="PS00028">
    <property type="entry name" value="ZINC_FINGER_C2H2_1"/>
    <property type="match status" value="1"/>
</dbReference>
<dbReference type="FunFam" id="3.30.160.60:FF:000624">
    <property type="entry name" value="zinc finger protein 697"/>
    <property type="match status" value="1"/>
</dbReference>
<reference evidence="7 8" key="1">
    <citation type="submission" date="2016-08" db="EMBL/GenBank/DDBJ databases">
        <title>A Parts List for Fungal Cellulosomes Revealed by Comparative Genomics.</title>
        <authorList>
            <consortium name="DOE Joint Genome Institute"/>
            <person name="Haitjema C.H."/>
            <person name="Gilmore S.P."/>
            <person name="Henske J.K."/>
            <person name="Solomon K.V."/>
            <person name="De Groot R."/>
            <person name="Kuo A."/>
            <person name="Mondo S.J."/>
            <person name="Salamov A.A."/>
            <person name="Labutti K."/>
            <person name="Zhao Z."/>
            <person name="Chiniquy J."/>
            <person name="Barry K."/>
            <person name="Brewer H.M."/>
            <person name="Purvine S.O."/>
            <person name="Wright A.T."/>
            <person name="Boxma B."/>
            <person name="Van Alen T."/>
            <person name="Hackstein J.H."/>
            <person name="Baker S.E."/>
            <person name="Grigoriev I.V."/>
            <person name="O'Malley M.A."/>
        </authorList>
    </citation>
    <scope>NUCLEOTIDE SEQUENCE [LARGE SCALE GENOMIC DNA]</scope>
    <source>
        <strain evidence="7 8">G1</strain>
    </source>
</reference>
<dbReference type="PANTHER" id="PTHR14196:SF12">
    <property type="entry name" value="ZINC FINGER PROTEIN 208-LIKE"/>
    <property type="match status" value="1"/>
</dbReference>